<evidence type="ECO:0000256" key="12">
    <source>
        <dbReference type="RuleBase" id="RU003879"/>
    </source>
</evidence>
<name>A0A1H8B7N9_9PROT</name>
<dbReference type="STRING" id="917.SAMN05216326_1214"/>
<comment type="similarity">
    <text evidence="3 12">Belongs to the ExbD/TolR family.</text>
</comment>
<evidence type="ECO:0000256" key="8">
    <source>
        <dbReference type="ARBA" id="ARBA00022692"/>
    </source>
</evidence>
<keyword evidence="9 12" id="KW-0653">Protein transport</keyword>
<evidence type="ECO:0000256" key="5">
    <source>
        <dbReference type="ARBA" id="ARBA00022448"/>
    </source>
</evidence>
<comment type="function">
    <text evidence="1">Involved in the TonB-dependent energy-dependent transport of various receptor-bound substrates.</text>
</comment>
<dbReference type="InterPro" id="IPR003400">
    <property type="entry name" value="ExbD"/>
</dbReference>
<evidence type="ECO:0000256" key="4">
    <source>
        <dbReference type="ARBA" id="ARBA00011471"/>
    </source>
</evidence>
<keyword evidence="7" id="KW-0997">Cell inner membrane</keyword>
<comment type="subcellular location">
    <subcellularLocation>
        <location evidence="2">Cell inner membrane</location>
        <topology evidence="2">Single-pass type II membrane protein</topology>
    </subcellularLocation>
    <subcellularLocation>
        <location evidence="12">Cell membrane</location>
        <topology evidence="12">Single-pass type II membrane protein</topology>
    </subcellularLocation>
</comment>
<accession>A0A1H8B7N9</accession>
<evidence type="ECO:0000256" key="7">
    <source>
        <dbReference type="ARBA" id="ARBA00022519"/>
    </source>
</evidence>
<organism evidence="14 15">
    <name type="scientific">Nitrosomonas marina</name>
    <dbReference type="NCBI Taxonomy" id="917"/>
    <lineage>
        <taxon>Bacteria</taxon>
        <taxon>Pseudomonadati</taxon>
        <taxon>Pseudomonadota</taxon>
        <taxon>Betaproteobacteria</taxon>
        <taxon>Nitrosomonadales</taxon>
        <taxon>Nitrosomonadaceae</taxon>
        <taxon>Nitrosomonas</taxon>
    </lineage>
</organism>
<dbReference type="GO" id="GO:0022857">
    <property type="term" value="F:transmembrane transporter activity"/>
    <property type="evidence" value="ECO:0007669"/>
    <property type="project" value="InterPro"/>
</dbReference>
<evidence type="ECO:0000313" key="15">
    <source>
        <dbReference type="Proteomes" id="UP000199459"/>
    </source>
</evidence>
<keyword evidence="5 12" id="KW-0813">Transport</keyword>
<dbReference type="Proteomes" id="UP000199459">
    <property type="component" value="Unassembled WGS sequence"/>
</dbReference>
<evidence type="ECO:0000256" key="6">
    <source>
        <dbReference type="ARBA" id="ARBA00022475"/>
    </source>
</evidence>
<evidence type="ECO:0000256" key="11">
    <source>
        <dbReference type="ARBA" id="ARBA00023136"/>
    </source>
</evidence>
<evidence type="ECO:0000256" key="13">
    <source>
        <dbReference type="SAM" id="Phobius"/>
    </source>
</evidence>
<dbReference type="RefSeq" id="WP_090627431.1">
    <property type="nucleotide sequence ID" value="NZ_FOCP01000002.1"/>
</dbReference>
<protein>
    <submittedName>
        <fullName evidence="14">Outer membrane transport energization protein ExbD</fullName>
    </submittedName>
</protein>
<sequence>MGFGSMNSGKQQAPMSEINVVPLVDVMLVLLIIFIITAPLLTHSVKIDLPKAESTPNFTQPEHIELAIRADGDFFWNGEPVQFDQLSERFASAVLQDPKTELHIRADKTTQYEHVARAMSIAANAGMARIGFITDPTLVQQ</sequence>
<dbReference type="OrthoDB" id="9798629at2"/>
<evidence type="ECO:0000256" key="3">
    <source>
        <dbReference type="ARBA" id="ARBA00005811"/>
    </source>
</evidence>
<dbReference type="AlphaFoldDB" id="A0A1H8B7N9"/>
<dbReference type="PANTHER" id="PTHR30558">
    <property type="entry name" value="EXBD MEMBRANE COMPONENT OF PMF-DRIVEN MACROMOLECULE IMPORT SYSTEM"/>
    <property type="match status" value="1"/>
</dbReference>
<keyword evidence="11 13" id="KW-0472">Membrane</keyword>
<dbReference type="EMBL" id="FOCP01000002">
    <property type="protein sequence ID" value="SEM77887.1"/>
    <property type="molecule type" value="Genomic_DNA"/>
</dbReference>
<evidence type="ECO:0000256" key="10">
    <source>
        <dbReference type="ARBA" id="ARBA00022989"/>
    </source>
</evidence>
<evidence type="ECO:0000256" key="9">
    <source>
        <dbReference type="ARBA" id="ARBA00022927"/>
    </source>
</evidence>
<dbReference type="GO" id="GO:0005886">
    <property type="term" value="C:plasma membrane"/>
    <property type="evidence" value="ECO:0007669"/>
    <property type="project" value="UniProtKB-SubCell"/>
</dbReference>
<keyword evidence="10 13" id="KW-1133">Transmembrane helix</keyword>
<dbReference type="Pfam" id="PF02472">
    <property type="entry name" value="ExbD"/>
    <property type="match status" value="1"/>
</dbReference>
<dbReference type="PANTHER" id="PTHR30558:SF12">
    <property type="entry name" value="BIOPOLYMER TRANSPORT PROTEIN EXBD"/>
    <property type="match status" value="1"/>
</dbReference>
<reference evidence="14 15" key="1">
    <citation type="submission" date="2016-10" db="EMBL/GenBank/DDBJ databases">
        <authorList>
            <person name="de Groot N.N."/>
        </authorList>
    </citation>
    <scope>NUCLEOTIDE SEQUENCE [LARGE SCALE GENOMIC DNA]</scope>
    <source>
        <strain evidence="14 15">Nm22</strain>
    </source>
</reference>
<evidence type="ECO:0000256" key="1">
    <source>
        <dbReference type="ARBA" id="ARBA00003540"/>
    </source>
</evidence>
<keyword evidence="8 12" id="KW-0812">Transmembrane</keyword>
<gene>
    <name evidence="14" type="ORF">SAMN05216325_102105</name>
</gene>
<dbReference type="Gene3D" id="3.30.420.270">
    <property type="match status" value="1"/>
</dbReference>
<proteinExistence type="inferred from homology"/>
<keyword evidence="6" id="KW-1003">Cell membrane</keyword>
<evidence type="ECO:0000256" key="2">
    <source>
        <dbReference type="ARBA" id="ARBA00004249"/>
    </source>
</evidence>
<evidence type="ECO:0000313" key="14">
    <source>
        <dbReference type="EMBL" id="SEM77887.1"/>
    </source>
</evidence>
<feature type="transmembrane region" description="Helical" evidence="13">
    <location>
        <begin position="20"/>
        <end position="41"/>
    </location>
</feature>
<dbReference type="GO" id="GO:0015031">
    <property type="term" value="P:protein transport"/>
    <property type="evidence" value="ECO:0007669"/>
    <property type="project" value="UniProtKB-KW"/>
</dbReference>
<comment type="subunit">
    <text evidence="4">The accessory proteins ExbB and ExbD seem to form a complex with TonB.</text>
</comment>